<keyword evidence="5" id="KW-0460">Magnesium</keyword>
<dbReference type="Proteomes" id="UP000245252">
    <property type="component" value="Unassembled WGS sequence"/>
</dbReference>
<evidence type="ECO:0000256" key="7">
    <source>
        <dbReference type="SAM" id="MobiDB-lite"/>
    </source>
</evidence>
<accession>A0A2U2DHR2</accession>
<keyword evidence="10" id="KW-1185">Reference proteome</keyword>
<dbReference type="CDD" id="cd18870">
    <property type="entry name" value="NUDIX_AcylCoAdiphos_Nudt19"/>
    <property type="match status" value="1"/>
</dbReference>
<evidence type="ECO:0000256" key="5">
    <source>
        <dbReference type="ARBA" id="ARBA00022842"/>
    </source>
</evidence>
<name>A0A2U2DHR2_9HYPH</name>
<dbReference type="EMBL" id="QFBC01000020">
    <property type="protein sequence ID" value="PWE52839.1"/>
    <property type="molecule type" value="Genomic_DNA"/>
</dbReference>
<feature type="domain" description="Nudix hydrolase" evidence="8">
    <location>
        <begin position="50"/>
        <end position="227"/>
    </location>
</feature>
<dbReference type="InterPro" id="IPR039121">
    <property type="entry name" value="NUDT19"/>
</dbReference>
<dbReference type="PANTHER" id="PTHR12318">
    <property type="entry name" value="TESTOSTERONE-REGULATED PROTEIN RP2"/>
    <property type="match status" value="1"/>
</dbReference>
<comment type="cofactor">
    <cofactor evidence="2">
        <name>Mg(2+)</name>
        <dbReference type="ChEBI" id="CHEBI:18420"/>
    </cofactor>
</comment>
<reference evidence="9 10" key="1">
    <citation type="submission" date="2018-05" db="EMBL/GenBank/DDBJ databases">
        <title>The draft genome of strain NS-104.</title>
        <authorList>
            <person name="Hang P."/>
            <person name="Jiang J."/>
        </authorList>
    </citation>
    <scope>NUCLEOTIDE SEQUENCE [LARGE SCALE GENOMIC DNA]</scope>
    <source>
        <strain evidence="9 10">NS-104</strain>
    </source>
</reference>
<sequence>MGTAYARLRRAQGRARRSQYRRTARVKRPGEKTEWGVEVSAERPAGPSVRPRDAATIVLIDRTTGFPRVLVGKRSSRHVFMPDTYVFPGGRRDASDHALPFASDLHPLVLARLTGERGTEKSARAIALAALRELHEETGLTLGDAAGGRLRASLHTLRYVARAVTPPGNVRRFDTRFFSTFADEAGINPDLIRDTGELHDLRWLDLRDVDSLSMPRITRTVLEDLKKLMSMDPALPFGSPVPFYYSRRGQSFRSTV</sequence>
<dbReference type="OrthoDB" id="9805905at2"/>
<dbReference type="Gene3D" id="3.90.79.10">
    <property type="entry name" value="Nucleoside Triphosphate Pyrophosphohydrolase"/>
    <property type="match status" value="2"/>
</dbReference>
<dbReference type="GO" id="GO:0046872">
    <property type="term" value="F:metal ion binding"/>
    <property type="evidence" value="ECO:0007669"/>
    <property type="project" value="UniProtKB-KW"/>
</dbReference>
<evidence type="ECO:0000256" key="2">
    <source>
        <dbReference type="ARBA" id="ARBA00001946"/>
    </source>
</evidence>
<dbReference type="InterPro" id="IPR015797">
    <property type="entry name" value="NUDIX_hydrolase-like_dom_sf"/>
</dbReference>
<dbReference type="AlphaFoldDB" id="A0A2U2DHR2"/>
<evidence type="ECO:0000259" key="8">
    <source>
        <dbReference type="PROSITE" id="PS51462"/>
    </source>
</evidence>
<dbReference type="Pfam" id="PF00293">
    <property type="entry name" value="NUDIX"/>
    <property type="match status" value="1"/>
</dbReference>
<dbReference type="GO" id="GO:0016818">
    <property type="term" value="F:hydrolase activity, acting on acid anhydrides, in phosphorus-containing anhydrides"/>
    <property type="evidence" value="ECO:0007669"/>
    <property type="project" value="InterPro"/>
</dbReference>
<evidence type="ECO:0000256" key="6">
    <source>
        <dbReference type="ARBA" id="ARBA00023211"/>
    </source>
</evidence>
<comment type="cofactor">
    <cofactor evidence="1">
        <name>Mn(2+)</name>
        <dbReference type="ChEBI" id="CHEBI:29035"/>
    </cofactor>
</comment>
<feature type="region of interest" description="Disordered" evidence="7">
    <location>
        <begin position="1"/>
        <end position="48"/>
    </location>
</feature>
<dbReference type="SUPFAM" id="SSF55811">
    <property type="entry name" value="Nudix"/>
    <property type="match status" value="1"/>
</dbReference>
<comment type="caution">
    <text evidence="9">The sequence shown here is derived from an EMBL/GenBank/DDBJ whole genome shotgun (WGS) entry which is preliminary data.</text>
</comment>
<keyword evidence="6" id="KW-0464">Manganese</keyword>
<keyword evidence="4 9" id="KW-0378">Hydrolase</keyword>
<evidence type="ECO:0000313" key="10">
    <source>
        <dbReference type="Proteomes" id="UP000245252"/>
    </source>
</evidence>
<evidence type="ECO:0000256" key="3">
    <source>
        <dbReference type="ARBA" id="ARBA00022723"/>
    </source>
</evidence>
<organism evidence="9 10">
    <name type="scientific">Metarhizobium album</name>
    <dbReference type="NCBI Taxonomy" id="2182425"/>
    <lineage>
        <taxon>Bacteria</taxon>
        <taxon>Pseudomonadati</taxon>
        <taxon>Pseudomonadota</taxon>
        <taxon>Alphaproteobacteria</taxon>
        <taxon>Hyphomicrobiales</taxon>
        <taxon>Rhizobiaceae</taxon>
        <taxon>Metarhizobium</taxon>
    </lineage>
</organism>
<evidence type="ECO:0000256" key="1">
    <source>
        <dbReference type="ARBA" id="ARBA00001936"/>
    </source>
</evidence>
<proteinExistence type="predicted"/>
<dbReference type="PANTHER" id="PTHR12318:SF0">
    <property type="entry name" value="ACYL-COENZYME A DIPHOSPHATASE NUDT19"/>
    <property type="match status" value="1"/>
</dbReference>
<evidence type="ECO:0000256" key="4">
    <source>
        <dbReference type="ARBA" id="ARBA00022801"/>
    </source>
</evidence>
<protein>
    <submittedName>
        <fullName evidence="9">Hydrolase</fullName>
    </submittedName>
</protein>
<dbReference type="InterPro" id="IPR000086">
    <property type="entry name" value="NUDIX_hydrolase_dom"/>
</dbReference>
<dbReference type="PROSITE" id="PS51462">
    <property type="entry name" value="NUDIX"/>
    <property type="match status" value="1"/>
</dbReference>
<gene>
    <name evidence="9" type="ORF">DEM27_29010</name>
</gene>
<keyword evidence="3" id="KW-0479">Metal-binding</keyword>
<evidence type="ECO:0000313" key="9">
    <source>
        <dbReference type="EMBL" id="PWE52839.1"/>
    </source>
</evidence>
<feature type="compositionally biased region" description="Basic residues" evidence="7">
    <location>
        <begin position="7"/>
        <end position="27"/>
    </location>
</feature>